<dbReference type="STRING" id="1850254.LPB137_04440"/>
<dbReference type="KEGG" id="alp:LPB137_04440"/>
<dbReference type="RefSeq" id="WP_076084909.1">
    <property type="nucleotide sequence ID" value="NZ_CP019070.1"/>
</dbReference>
<dbReference type="Pfam" id="PF14591">
    <property type="entry name" value="AF0941-like"/>
    <property type="match status" value="1"/>
</dbReference>
<protein>
    <submittedName>
        <fullName evidence="2">Uncharacterized protein</fullName>
    </submittedName>
</protein>
<name>A0A1P8KKS5_9BACT</name>
<dbReference type="EMBL" id="CP019070">
    <property type="protein sequence ID" value="APW65141.1"/>
    <property type="molecule type" value="Genomic_DNA"/>
</dbReference>
<dbReference type="AlphaFoldDB" id="A0A1P8KKS5"/>
<evidence type="ECO:0000313" key="3">
    <source>
        <dbReference type="Proteomes" id="UP000186074"/>
    </source>
</evidence>
<evidence type="ECO:0000313" key="2">
    <source>
        <dbReference type="EMBL" id="APW65141.1"/>
    </source>
</evidence>
<accession>A0A1P8KKS5</accession>
<keyword evidence="3" id="KW-1185">Reference proteome</keyword>
<keyword evidence="1" id="KW-0175">Coiled coil</keyword>
<proteinExistence type="predicted"/>
<dbReference type="Proteomes" id="UP000186074">
    <property type="component" value="Chromosome"/>
</dbReference>
<reference evidence="2 3" key="1">
    <citation type="submission" date="2017-01" db="EMBL/GenBank/DDBJ databases">
        <title>Genome sequencing of Arcobacter sp. LPB0137.</title>
        <authorList>
            <person name="Lee G.-W."/>
            <person name="Yi H."/>
        </authorList>
    </citation>
    <scope>NUCLEOTIDE SEQUENCE [LARGE SCALE GENOMIC DNA]</scope>
    <source>
        <strain evidence="2 3">LPB0137</strain>
    </source>
</reference>
<dbReference type="InterPro" id="IPR013502">
    <property type="entry name" value="Uncharacterised_AF0941"/>
</dbReference>
<sequence>MTIQEELASLIKNDVLIEIEDYIDELFEIIAAKKEDERTKEELASMQEMRDDFNEMLKDLEENEIDDEEAKEIMEEINEMRKED</sequence>
<gene>
    <name evidence="2" type="ORF">LPB137_04440</name>
</gene>
<dbReference type="OrthoDB" id="5349051at2"/>
<organism evidence="2 3">
    <name type="scientific">Poseidonibacter parvus</name>
    <dbReference type="NCBI Taxonomy" id="1850254"/>
    <lineage>
        <taxon>Bacteria</taxon>
        <taxon>Pseudomonadati</taxon>
        <taxon>Campylobacterota</taxon>
        <taxon>Epsilonproteobacteria</taxon>
        <taxon>Campylobacterales</taxon>
        <taxon>Arcobacteraceae</taxon>
        <taxon>Poseidonibacter</taxon>
    </lineage>
</organism>
<evidence type="ECO:0000256" key="1">
    <source>
        <dbReference type="SAM" id="Coils"/>
    </source>
</evidence>
<feature type="coiled-coil region" evidence="1">
    <location>
        <begin position="43"/>
        <end position="83"/>
    </location>
</feature>